<accession>A0ABM1EP55</accession>
<evidence type="ECO:0000256" key="5">
    <source>
        <dbReference type="SAM" id="Phobius"/>
    </source>
</evidence>
<evidence type="ECO:0000256" key="4">
    <source>
        <dbReference type="ARBA" id="ARBA00023136"/>
    </source>
</evidence>
<keyword evidence="2 5" id="KW-0812">Transmembrane</keyword>
<dbReference type="Pfam" id="PF00335">
    <property type="entry name" value="Tetraspanin"/>
    <property type="match status" value="1"/>
</dbReference>
<keyword evidence="6" id="KW-1185">Reference proteome</keyword>
<feature type="transmembrane region" description="Helical" evidence="5">
    <location>
        <begin position="150"/>
        <end position="172"/>
    </location>
</feature>
<dbReference type="InterPro" id="IPR018499">
    <property type="entry name" value="Tetraspanin/Peripherin"/>
</dbReference>
<evidence type="ECO:0000256" key="3">
    <source>
        <dbReference type="ARBA" id="ARBA00022989"/>
    </source>
</evidence>
<dbReference type="PRINTS" id="PR00259">
    <property type="entry name" value="TMFOUR"/>
</dbReference>
<keyword evidence="3 5" id="KW-1133">Transmembrane helix</keyword>
<name>A0ABM1EP55_PRICU</name>
<feature type="transmembrane region" description="Helical" evidence="5">
    <location>
        <begin position="12"/>
        <end position="33"/>
    </location>
</feature>
<evidence type="ECO:0000256" key="1">
    <source>
        <dbReference type="ARBA" id="ARBA00004141"/>
    </source>
</evidence>
<organism evidence="6 7">
    <name type="scientific">Priapulus caudatus</name>
    <name type="common">Priapulid worm</name>
    <dbReference type="NCBI Taxonomy" id="37621"/>
    <lineage>
        <taxon>Eukaryota</taxon>
        <taxon>Metazoa</taxon>
        <taxon>Ecdysozoa</taxon>
        <taxon>Scalidophora</taxon>
        <taxon>Priapulida</taxon>
        <taxon>Priapulimorpha</taxon>
        <taxon>Priapulimorphida</taxon>
        <taxon>Priapulidae</taxon>
        <taxon>Priapulus</taxon>
    </lineage>
</organism>
<evidence type="ECO:0000313" key="7">
    <source>
        <dbReference type="RefSeq" id="XP_014673976.1"/>
    </source>
</evidence>
<feature type="transmembrane region" description="Helical" evidence="5">
    <location>
        <begin position="75"/>
        <end position="100"/>
    </location>
</feature>
<proteinExistence type="predicted"/>
<reference evidence="7" key="1">
    <citation type="submission" date="2025-08" db="UniProtKB">
        <authorList>
            <consortium name="RefSeq"/>
        </authorList>
    </citation>
    <scope>IDENTIFICATION</scope>
</reference>
<sequence length="178" mass="19386">MESCGFSCSRKTLITLNVLYIVVAFILIGVAGAGKGASIVTSIAVFGGIVACGIFLLILAIVGIYGAVRHHQVLLFFYMILLLIIFLMQFAIACGCLAINSDQQKTVVKAAWDLALDKEYKVINLAQSNFDCCRFDLANETIPDEVTCDAVGVVVASFPVYPLFFLSANLYLRRVLFL</sequence>
<dbReference type="GeneID" id="106814192"/>
<dbReference type="RefSeq" id="XP_014673976.1">
    <property type="nucleotide sequence ID" value="XM_014818490.1"/>
</dbReference>
<evidence type="ECO:0000256" key="2">
    <source>
        <dbReference type="ARBA" id="ARBA00022692"/>
    </source>
</evidence>
<dbReference type="Proteomes" id="UP000695022">
    <property type="component" value="Unplaced"/>
</dbReference>
<keyword evidence="4 5" id="KW-0472">Membrane</keyword>
<gene>
    <name evidence="7" type="primary">LOC106814192</name>
</gene>
<comment type="subcellular location">
    <subcellularLocation>
        <location evidence="1">Membrane</location>
        <topology evidence="1">Multi-pass membrane protein</topology>
    </subcellularLocation>
</comment>
<feature type="transmembrane region" description="Helical" evidence="5">
    <location>
        <begin position="39"/>
        <end position="68"/>
    </location>
</feature>
<protein>
    <submittedName>
        <fullName evidence="7">Tetraspanin-31-like</fullName>
    </submittedName>
</protein>
<evidence type="ECO:0000313" key="6">
    <source>
        <dbReference type="Proteomes" id="UP000695022"/>
    </source>
</evidence>